<dbReference type="KEGG" id="mfu:LILAB_26030"/>
<dbReference type="EMBL" id="CP002830">
    <property type="protein sequence ID" value="AEI67099.1"/>
    <property type="molecule type" value="Genomic_DNA"/>
</dbReference>
<dbReference type="EMBL" id="CP002830">
    <property type="protein sequence ID" value="AEI69205.1"/>
    <property type="molecule type" value="Genomic_DNA"/>
</dbReference>
<dbReference type="Proteomes" id="UP000000488">
    <property type="component" value="Chromosome"/>
</dbReference>
<dbReference type="InterPro" id="IPR003593">
    <property type="entry name" value="AAA+_ATPase"/>
</dbReference>
<dbReference type="PANTHER" id="PTHR30050">
    <property type="entry name" value="CHROMOSOMAL REPLICATION INITIATOR PROTEIN DNAA"/>
    <property type="match status" value="1"/>
</dbReference>
<dbReference type="eggNOG" id="COG1484">
    <property type="taxonomic scope" value="Bacteria"/>
</dbReference>
<dbReference type="HOGENOM" id="CLU_062999_8_0_7"/>
<sequence>MARPANVVLVAPQGLGKTMIAQNIAYNAVQAGHSVLFTTASQLLLDLGSQDSARALDRRLKHYCTQAGLLVIDEIGYLSYDARNADLLFQVVSRRYEKKPIVLTTNLPFSEWTTIFPNAACAIALIDRVIHHASIISIEGDSYRRRMAEESRAQRKARKS</sequence>
<evidence type="ECO:0000313" key="3">
    <source>
        <dbReference type="EMBL" id="AEI69205.1"/>
    </source>
</evidence>
<dbReference type="GO" id="GO:0005524">
    <property type="term" value="F:ATP binding"/>
    <property type="evidence" value="ECO:0007669"/>
    <property type="project" value="InterPro"/>
</dbReference>
<dbReference type="InterPro" id="IPR002611">
    <property type="entry name" value="IstB_ATP-bd"/>
</dbReference>
<dbReference type="Gene3D" id="3.40.50.300">
    <property type="entry name" value="P-loop containing nucleotide triphosphate hydrolases"/>
    <property type="match status" value="1"/>
</dbReference>
<evidence type="ECO:0000313" key="4">
    <source>
        <dbReference type="Proteomes" id="UP000000488"/>
    </source>
</evidence>
<evidence type="ECO:0000313" key="2">
    <source>
        <dbReference type="EMBL" id="AEI67099.1"/>
    </source>
</evidence>
<feature type="domain" description="AAA+ ATPase" evidence="1">
    <location>
        <begin position="3"/>
        <end position="137"/>
    </location>
</feature>
<dbReference type="KEGG" id="mfu:LILAB_36650"/>
<dbReference type="SUPFAM" id="SSF52540">
    <property type="entry name" value="P-loop containing nucleoside triphosphate hydrolases"/>
    <property type="match status" value="1"/>
</dbReference>
<gene>
    <name evidence="2" type="ordered locus">LILAB_26030</name>
    <name evidence="3" type="ordered locus">LILAB_36650</name>
</gene>
<organism evidence="3 4">
    <name type="scientific">Myxococcus fulvus (strain ATCC BAA-855 / HW-1)</name>
    <dbReference type="NCBI Taxonomy" id="483219"/>
    <lineage>
        <taxon>Bacteria</taxon>
        <taxon>Pseudomonadati</taxon>
        <taxon>Myxococcota</taxon>
        <taxon>Myxococcia</taxon>
        <taxon>Myxococcales</taxon>
        <taxon>Cystobacterineae</taxon>
        <taxon>Myxococcaceae</taxon>
        <taxon>Myxococcus</taxon>
    </lineage>
</organism>
<protein>
    <submittedName>
        <fullName evidence="3">IS21 family transposition helper protein</fullName>
    </submittedName>
</protein>
<name>F8CPR5_MYXFH</name>
<reference evidence="3 4" key="1">
    <citation type="journal article" date="2011" name="J. Bacteriol.">
        <title>Genome sequence of the halotolerant marine bacterium Myxococcus fulvus HW-1.</title>
        <authorList>
            <person name="Li Z.F."/>
            <person name="Li X."/>
            <person name="Liu H."/>
            <person name="Liu X."/>
            <person name="Han K."/>
            <person name="Wu Z.H."/>
            <person name="Hu W."/>
            <person name="Li F.F."/>
            <person name="Li Y.Z."/>
        </authorList>
    </citation>
    <scope>NUCLEOTIDE SEQUENCE [LARGE SCALE GENOMIC DNA]</scope>
    <source>
        <strain evidence="4">ATCC BAA-855 / HW-1</strain>
        <strain evidence="3">HW-1</strain>
    </source>
</reference>
<dbReference type="CDD" id="cd00009">
    <property type="entry name" value="AAA"/>
    <property type="match status" value="1"/>
</dbReference>
<dbReference type="Pfam" id="PF01695">
    <property type="entry name" value="IstB_IS21"/>
    <property type="match status" value="1"/>
</dbReference>
<proteinExistence type="predicted"/>
<dbReference type="InterPro" id="IPR027417">
    <property type="entry name" value="P-loop_NTPase"/>
</dbReference>
<dbReference type="PANTHER" id="PTHR30050:SF4">
    <property type="entry name" value="ATP-BINDING PROTEIN RV3427C IN INSERTION SEQUENCE-RELATED"/>
    <property type="match status" value="1"/>
</dbReference>
<dbReference type="GO" id="GO:0006260">
    <property type="term" value="P:DNA replication"/>
    <property type="evidence" value="ECO:0007669"/>
    <property type="project" value="TreeGrafter"/>
</dbReference>
<accession>F8CPR5</accession>
<dbReference type="AlphaFoldDB" id="F8CPR5"/>
<dbReference type="SMART" id="SM00382">
    <property type="entry name" value="AAA"/>
    <property type="match status" value="1"/>
</dbReference>
<evidence type="ECO:0000259" key="1">
    <source>
        <dbReference type="SMART" id="SM00382"/>
    </source>
</evidence>